<dbReference type="AlphaFoldDB" id="A0AAD1U702"/>
<evidence type="ECO:0000313" key="2">
    <source>
        <dbReference type="Proteomes" id="UP001295684"/>
    </source>
</evidence>
<protein>
    <submittedName>
        <fullName evidence="1">Uncharacterized protein</fullName>
    </submittedName>
</protein>
<accession>A0AAD1U702</accession>
<keyword evidence="2" id="KW-1185">Reference proteome</keyword>
<sequence>MRTVSRTRRCIRPNARLNKKDILAWLQKRGNSKERIKPNMSSIVSRNSSKMANILSSSALKRNCKKEKLKITEKHERSYLKNLKEKIQIHRRERDNTKRFRSISPNLFMTDFSKTRPLNSPRVEIPANIGNELDKPFKGLGDFTRVTKELPLTNDNKNIISYRIVRMFSNHDNNSVEKDNSKSDLLSLKNDYSKDSLEVSDCDNNSKMSLRKPKDTIEISQRDLTTPIRCTPKLYQFRAKSKRRKFTNTKYNNFIQNRCNPGRVGSQMAHKGKVSRCVWSPTRRNIQNGHTKYHPTSWVSSGLRT</sequence>
<gene>
    <name evidence="1" type="ORF">ECRASSUSDP1_LOCUS2730</name>
</gene>
<name>A0AAD1U702_EUPCR</name>
<dbReference type="EMBL" id="CAMPGE010002610">
    <property type="protein sequence ID" value="CAI2361419.1"/>
    <property type="molecule type" value="Genomic_DNA"/>
</dbReference>
<organism evidence="1 2">
    <name type="scientific">Euplotes crassus</name>
    <dbReference type="NCBI Taxonomy" id="5936"/>
    <lineage>
        <taxon>Eukaryota</taxon>
        <taxon>Sar</taxon>
        <taxon>Alveolata</taxon>
        <taxon>Ciliophora</taxon>
        <taxon>Intramacronucleata</taxon>
        <taxon>Spirotrichea</taxon>
        <taxon>Hypotrichia</taxon>
        <taxon>Euplotida</taxon>
        <taxon>Euplotidae</taxon>
        <taxon>Moneuplotes</taxon>
    </lineage>
</organism>
<dbReference type="Proteomes" id="UP001295684">
    <property type="component" value="Unassembled WGS sequence"/>
</dbReference>
<evidence type="ECO:0000313" key="1">
    <source>
        <dbReference type="EMBL" id="CAI2361419.1"/>
    </source>
</evidence>
<reference evidence="1" key="1">
    <citation type="submission" date="2023-07" db="EMBL/GenBank/DDBJ databases">
        <authorList>
            <consortium name="AG Swart"/>
            <person name="Singh M."/>
            <person name="Singh A."/>
            <person name="Seah K."/>
            <person name="Emmerich C."/>
        </authorList>
    </citation>
    <scope>NUCLEOTIDE SEQUENCE</scope>
    <source>
        <strain evidence="1">DP1</strain>
    </source>
</reference>
<proteinExistence type="predicted"/>
<comment type="caution">
    <text evidence="1">The sequence shown here is derived from an EMBL/GenBank/DDBJ whole genome shotgun (WGS) entry which is preliminary data.</text>
</comment>